<dbReference type="EMBL" id="JABANM010003859">
    <property type="protein sequence ID" value="KAF4750149.1"/>
    <property type="molecule type" value="Genomic_DNA"/>
</dbReference>
<evidence type="ECO:0000313" key="2">
    <source>
        <dbReference type="Proteomes" id="UP000574390"/>
    </source>
</evidence>
<protein>
    <submittedName>
        <fullName evidence="1">Uncharacterized protein</fullName>
    </submittedName>
</protein>
<reference evidence="1 2" key="1">
    <citation type="submission" date="2020-04" db="EMBL/GenBank/DDBJ databases">
        <title>Perkinsus olseni comparative genomics.</title>
        <authorList>
            <person name="Bogema D.R."/>
        </authorList>
    </citation>
    <scope>NUCLEOTIDE SEQUENCE [LARGE SCALE GENOMIC DNA]</scope>
    <source>
        <strain evidence="1">ATCC PRA-205</strain>
    </source>
</reference>
<dbReference type="AlphaFoldDB" id="A0A7J6TXK4"/>
<organism evidence="1 2">
    <name type="scientific">Perkinsus olseni</name>
    <name type="common">Perkinsus atlanticus</name>
    <dbReference type="NCBI Taxonomy" id="32597"/>
    <lineage>
        <taxon>Eukaryota</taxon>
        <taxon>Sar</taxon>
        <taxon>Alveolata</taxon>
        <taxon>Perkinsozoa</taxon>
        <taxon>Perkinsea</taxon>
        <taxon>Perkinsida</taxon>
        <taxon>Perkinsidae</taxon>
        <taxon>Perkinsus</taxon>
    </lineage>
</organism>
<proteinExistence type="predicted"/>
<feature type="non-terminal residue" evidence="1">
    <location>
        <position position="96"/>
    </location>
</feature>
<accession>A0A7J6TXK4</accession>
<sequence length="96" mass="11140">MAAPSGGHLRMTWLEEHMLKNDTFPPSLHSSPTCMVINSAMYFKDGLPEKRRVEKLLQDKLLYFHRFSAIPDFENKTWRSVKVNIEDHVIMHAACP</sequence>
<comment type="caution">
    <text evidence="1">The sequence shown here is derived from an EMBL/GenBank/DDBJ whole genome shotgun (WGS) entry which is preliminary data.</text>
</comment>
<dbReference type="Proteomes" id="UP000574390">
    <property type="component" value="Unassembled WGS sequence"/>
</dbReference>
<name>A0A7J6TXK4_PEROL</name>
<evidence type="ECO:0000313" key="1">
    <source>
        <dbReference type="EMBL" id="KAF4750149.1"/>
    </source>
</evidence>
<gene>
    <name evidence="1" type="ORF">FOZ62_014651</name>
</gene>